<dbReference type="EMBL" id="JAUJYO010000012">
    <property type="protein sequence ID" value="KAK1302667.1"/>
    <property type="molecule type" value="Genomic_DNA"/>
</dbReference>
<evidence type="ECO:0000313" key="3">
    <source>
        <dbReference type="Proteomes" id="UP001180020"/>
    </source>
</evidence>
<sequence>MPQSPSLTQSGLLLLLQQPSWGLFPHLSHWLKIKPRSSNSSILTSQLGNASGTKPSLATLSIMPGYVCKSKPQPFSRMKSQLKLLEVVAINSKSLISGDLNLVCTATPLVTTLKTVAKSHPPQNYQPLLLL</sequence>
<accession>A0AAV9DN96</accession>
<feature type="chain" id="PRO_5043675989" evidence="1">
    <location>
        <begin position="23"/>
        <end position="131"/>
    </location>
</feature>
<organism evidence="2 3">
    <name type="scientific">Acorus calamus</name>
    <name type="common">Sweet flag</name>
    <dbReference type="NCBI Taxonomy" id="4465"/>
    <lineage>
        <taxon>Eukaryota</taxon>
        <taxon>Viridiplantae</taxon>
        <taxon>Streptophyta</taxon>
        <taxon>Embryophyta</taxon>
        <taxon>Tracheophyta</taxon>
        <taxon>Spermatophyta</taxon>
        <taxon>Magnoliopsida</taxon>
        <taxon>Liliopsida</taxon>
        <taxon>Acoraceae</taxon>
        <taxon>Acorus</taxon>
    </lineage>
</organism>
<reference evidence="2" key="2">
    <citation type="submission" date="2023-06" db="EMBL/GenBank/DDBJ databases">
        <authorList>
            <person name="Ma L."/>
            <person name="Liu K.-W."/>
            <person name="Li Z."/>
            <person name="Hsiao Y.-Y."/>
            <person name="Qi Y."/>
            <person name="Fu T."/>
            <person name="Tang G."/>
            <person name="Zhang D."/>
            <person name="Sun W.-H."/>
            <person name="Liu D.-K."/>
            <person name="Li Y."/>
            <person name="Chen G.-Z."/>
            <person name="Liu X.-D."/>
            <person name="Liao X.-Y."/>
            <person name="Jiang Y.-T."/>
            <person name="Yu X."/>
            <person name="Hao Y."/>
            <person name="Huang J."/>
            <person name="Zhao X.-W."/>
            <person name="Ke S."/>
            <person name="Chen Y.-Y."/>
            <person name="Wu W.-L."/>
            <person name="Hsu J.-L."/>
            <person name="Lin Y.-F."/>
            <person name="Huang M.-D."/>
            <person name="Li C.-Y."/>
            <person name="Huang L."/>
            <person name="Wang Z.-W."/>
            <person name="Zhao X."/>
            <person name="Zhong W.-Y."/>
            <person name="Peng D.-H."/>
            <person name="Ahmad S."/>
            <person name="Lan S."/>
            <person name="Zhang J.-S."/>
            <person name="Tsai W.-C."/>
            <person name="Van De Peer Y."/>
            <person name="Liu Z.-J."/>
        </authorList>
    </citation>
    <scope>NUCLEOTIDE SEQUENCE</scope>
    <source>
        <strain evidence="2">CP</strain>
        <tissue evidence="2">Leaves</tissue>
    </source>
</reference>
<dbReference type="Proteomes" id="UP001180020">
    <property type="component" value="Unassembled WGS sequence"/>
</dbReference>
<protein>
    <submittedName>
        <fullName evidence="2">Uncharacterized protein</fullName>
    </submittedName>
</protein>
<proteinExistence type="predicted"/>
<gene>
    <name evidence="2" type="ORF">QJS10_CPB12g00683</name>
</gene>
<keyword evidence="3" id="KW-1185">Reference proteome</keyword>
<reference evidence="2" key="1">
    <citation type="journal article" date="2023" name="Nat. Commun.">
        <title>Diploid and tetraploid genomes of Acorus and the evolution of monocots.</title>
        <authorList>
            <person name="Ma L."/>
            <person name="Liu K.W."/>
            <person name="Li Z."/>
            <person name="Hsiao Y.Y."/>
            <person name="Qi Y."/>
            <person name="Fu T."/>
            <person name="Tang G.D."/>
            <person name="Zhang D."/>
            <person name="Sun W.H."/>
            <person name="Liu D.K."/>
            <person name="Li Y."/>
            <person name="Chen G.Z."/>
            <person name="Liu X.D."/>
            <person name="Liao X.Y."/>
            <person name="Jiang Y.T."/>
            <person name="Yu X."/>
            <person name="Hao Y."/>
            <person name="Huang J."/>
            <person name="Zhao X.W."/>
            <person name="Ke S."/>
            <person name="Chen Y.Y."/>
            <person name="Wu W.L."/>
            <person name="Hsu J.L."/>
            <person name="Lin Y.F."/>
            <person name="Huang M.D."/>
            <person name="Li C.Y."/>
            <person name="Huang L."/>
            <person name="Wang Z.W."/>
            <person name="Zhao X."/>
            <person name="Zhong W.Y."/>
            <person name="Peng D.H."/>
            <person name="Ahmad S."/>
            <person name="Lan S."/>
            <person name="Zhang J.S."/>
            <person name="Tsai W.C."/>
            <person name="Van de Peer Y."/>
            <person name="Liu Z.J."/>
        </authorList>
    </citation>
    <scope>NUCLEOTIDE SEQUENCE</scope>
    <source>
        <strain evidence="2">CP</strain>
    </source>
</reference>
<dbReference type="AlphaFoldDB" id="A0AAV9DN96"/>
<feature type="signal peptide" evidence="1">
    <location>
        <begin position="1"/>
        <end position="22"/>
    </location>
</feature>
<keyword evidence="1" id="KW-0732">Signal</keyword>
<name>A0AAV9DN96_ACOCL</name>
<evidence type="ECO:0000256" key="1">
    <source>
        <dbReference type="SAM" id="SignalP"/>
    </source>
</evidence>
<evidence type="ECO:0000313" key="2">
    <source>
        <dbReference type="EMBL" id="KAK1302667.1"/>
    </source>
</evidence>
<comment type="caution">
    <text evidence="2">The sequence shown here is derived from an EMBL/GenBank/DDBJ whole genome shotgun (WGS) entry which is preliminary data.</text>
</comment>